<feature type="chain" id="PRO_5034057743" description="G-protein coupled receptors family 2 profile 2 domain-containing protein" evidence="7">
    <location>
        <begin position="20"/>
        <end position="666"/>
    </location>
</feature>
<dbReference type="GO" id="GO:0004930">
    <property type="term" value="F:G protein-coupled receptor activity"/>
    <property type="evidence" value="ECO:0007669"/>
    <property type="project" value="InterPro"/>
</dbReference>
<evidence type="ECO:0000256" key="7">
    <source>
        <dbReference type="SAM" id="SignalP"/>
    </source>
</evidence>
<comment type="caution">
    <text evidence="8">The sequence shown here is derived from an EMBL/GenBank/DDBJ whole genome shotgun (WGS) entry which is preliminary data.</text>
</comment>
<accession>A0A8E0S651</accession>
<sequence>MRIIFILFINLLICSRCRVEVGTVESPGSLKFASNSSIWVKCQERRANCFCDAQCHSMGDCCHLNITFKMDSTDTVSYSCVHSSRTFADDDKLENYGQWFQAIATCPETSSDELTEHCERANLRRMPFLDVPRRGYSRRTDEENQLISIRLSSSSFRIRRSDIRSMSPVVSFLTGRVYANIDCAYCHGEVFVPQGASIEQLPKFVQTVHTFPVQIRCRTYSVGDRLCYADTQLPRGFKRPCENASVQLTLEEETENVFSLTSFKWHEFLVLPDLTLNASDAKNGPNYLCGELDPKTEFILDISQLVLCVLSTVALFLLILFYILVDELRTHVSGQLTIGLSVAMFGLLATFLCTMILPYLLRSGPGSDRFNHGLCMVFATLMHYFFLSSFLWTAAFGVVLLRTFGGIKSTWNSVKKCFVACVNRGENGRPNSLRGTILRHPRTQWSKGFKSFLRLAVVPLLMPLLLVIPATTINEIYFMDECSQPGSFEMEKNEQCRGFMMSLQPGFCPLNDPNRVWFTGRIASLVWFLIPTAVLLGFSCLISATVGVQIWRMSKMPQSRDASRSECDASGKGLSAQSTATNDGRRKKLITITRICAHLSVILGSVWFIQLLVNLIPGCPLLYYVTGLLSTGQGLLIALLSFFNPKAKRQWRQLTSSNQRTTQTTS</sequence>
<evidence type="ECO:0000313" key="9">
    <source>
        <dbReference type="Proteomes" id="UP000728185"/>
    </source>
</evidence>
<evidence type="ECO:0008006" key="10">
    <source>
        <dbReference type="Google" id="ProtNLM"/>
    </source>
</evidence>
<dbReference type="OrthoDB" id="6134459at2759"/>
<evidence type="ECO:0000256" key="4">
    <source>
        <dbReference type="ARBA" id="ARBA00023136"/>
    </source>
</evidence>
<dbReference type="Gene3D" id="1.20.1070.10">
    <property type="entry name" value="Rhodopsin 7-helix transmembrane proteins"/>
    <property type="match status" value="1"/>
</dbReference>
<evidence type="ECO:0000313" key="8">
    <source>
        <dbReference type="EMBL" id="KAA0200436.1"/>
    </source>
</evidence>
<proteinExistence type="predicted"/>
<feature type="transmembrane region" description="Helical" evidence="6">
    <location>
        <begin position="622"/>
        <end position="643"/>
    </location>
</feature>
<gene>
    <name evidence="8" type="ORF">FBUS_05596</name>
</gene>
<keyword evidence="7" id="KW-0732">Signal</keyword>
<keyword evidence="2 6" id="KW-0812">Transmembrane</keyword>
<protein>
    <recommendedName>
        <fullName evidence="10">G-protein coupled receptors family 2 profile 2 domain-containing protein</fullName>
    </recommendedName>
</protein>
<feature type="signal peptide" evidence="7">
    <location>
        <begin position="1"/>
        <end position="19"/>
    </location>
</feature>
<evidence type="ECO:0000256" key="5">
    <source>
        <dbReference type="SAM" id="MobiDB-lite"/>
    </source>
</evidence>
<feature type="region of interest" description="Disordered" evidence="5">
    <location>
        <begin position="561"/>
        <end position="580"/>
    </location>
</feature>
<comment type="subcellular location">
    <subcellularLocation>
        <location evidence="1">Membrane</location>
        <topology evidence="1">Multi-pass membrane protein</topology>
    </subcellularLocation>
</comment>
<feature type="transmembrane region" description="Helical" evidence="6">
    <location>
        <begin position="381"/>
        <end position="401"/>
    </location>
</feature>
<evidence type="ECO:0000256" key="2">
    <source>
        <dbReference type="ARBA" id="ARBA00022692"/>
    </source>
</evidence>
<feature type="transmembrane region" description="Helical" evidence="6">
    <location>
        <begin position="595"/>
        <end position="616"/>
    </location>
</feature>
<dbReference type="InterPro" id="IPR053231">
    <property type="entry name" value="GPCR_LN-TM7"/>
</dbReference>
<keyword evidence="9" id="KW-1185">Reference proteome</keyword>
<evidence type="ECO:0000256" key="1">
    <source>
        <dbReference type="ARBA" id="ARBA00004141"/>
    </source>
</evidence>
<feature type="transmembrane region" description="Helical" evidence="6">
    <location>
        <begin position="336"/>
        <end position="361"/>
    </location>
</feature>
<evidence type="ECO:0000256" key="6">
    <source>
        <dbReference type="SAM" id="Phobius"/>
    </source>
</evidence>
<name>A0A8E0S651_9TREM</name>
<dbReference type="EMBL" id="LUCM01000531">
    <property type="protein sequence ID" value="KAA0200436.1"/>
    <property type="molecule type" value="Genomic_DNA"/>
</dbReference>
<feature type="transmembrane region" description="Helical" evidence="6">
    <location>
        <begin position="452"/>
        <end position="471"/>
    </location>
</feature>
<keyword evidence="4 6" id="KW-0472">Membrane</keyword>
<dbReference type="AlphaFoldDB" id="A0A8E0S651"/>
<dbReference type="PANTHER" id="PTHR45902">
    <property type="entry name" value="LATROPHILIN RECEPTOR-LIKE PROTEIN A"/>
    <property type="match status" value="1"/>
</dbReference>
<dbReference type="PANTHER" id="PTHR45902:SF4">
    <property type="entry name" value="G-PROTEIN COUPLED RECEPTORS FAMILY 2 PROFILE 2 DOMAIN-CONTAINING PROTEIN"/>
    <property type="match status" value="1"/>
</dbReference>
<organism evidence="8 9">
    <name type="scientific">Fasciolopsis buskii</name>
    <dbReference type="NCBI Taxonomy" id="27845"/>
    <lineage>
        <taxon>Eukaryota</taxon>
        <taxon>Metazoa</taxon>
        <taxon>Spiralia</taxon>
        <taxon>Lophotrochozoa</taxon>
        <taxon>Platyhelminthes</taxon>
        <taxon>Trematoda</taxon>
        <taxon>Digenea</taxon>
        <taxon>Plagiorchiida</taxon>
        <taxon>Echinostomata</taxon>
        <taxon>Echinostomatoidea</taxon>
        <taxon>Fasciolidae</taxon>
        <taxon>Fasciolopsis</taxon>
    </lineage>
</organism>
<dbReference type="Proteomes" id="UP000728185">
    <property type="component" value="Unassembled WGS sequence"/>
</dbReference>
<keyword evidence="3 6" id="KW-1133">Transmembrane helix</keyword>
<dbReference type="GO" id="GO:0016020">
    <property type="term" value="C:membrane"/>
    <property type="evidence" value="ECO:0007669"/>
    <property type="project" value="UniProtKB-SubCell"/>
</dbReference>
<reference evidence="8" key="1">
    <citation type="submission" date="2019-05" db="EMBL/GenBank/DDBJ databases">
        <title>Annotation for the trematode Fasciolopsis buski.</title>
        <authorList>
            <person name="Choi Y.-J."/>
        </authorList>
    </citation>
    <scope>NUCLEOTIDE SEQUENCE</scope>
    <source>
        <strain evidence="8">HT</strain>
        <tissue evidence="8">Whole worm</tissue>
    </source>
</reference>
<feature type="transmembrane region" description="Helical" evidence="6">
    <location>
        <begin position="525"/>
        <end position="551"/>
    </location>
</feature>
<dbReference type="InterPro" id="IPR000832">
    <property type="entry name" value="GPCR_2_secretin-like"/>
</dbReference>
<feature type="transmembrane region" description="Helical" evidence="6">
    <location>
        <begin position="302"/>
        <end position="324"/>
    </location>
</feature>
<evidence type="ECO:0000256" key="3">
    <source>
        <dbReference type="ARBA" id="ARBA00022989"/>
    </source>
</evidence>
<dbReference type="Pfam" id="PF00002">
    <property type="entry name" value="7tm_2"/>
    <property type="match status" value="1"/>
</dbReference>